<dbReference type="EMBL" id="CAUYUJ010019159">
    <property type="protein sequence ID" value="CAK0889019.1"/>
    <property type="molecule type" value="Genomic_DNA"/>
</dbReference>
<comment type="caution">
    <text evidence="2">The sequence shown here is derived from an EMBL/GenBank/DDBJ whole genome shotgun (WGS) entry which is preliminary data.</text>
</comment>
<proteinExistence type="predicted"/>
<dbReference type="Proteomes" id="UP001189429">
    <property type="component" value="Unassembled WGS sequence"/>
</dbReference>
<sequence length="76" mass="7824">MKQRILCYNRCGSYTAYTAGSPGDLALHTGAGLNSTEAFRHALRGSPDCRPQSGRHPQARAAPAGGGALAAALAQQ</sequence>
<keyword evidence="3" id="KW-1185">Reference proteome</keyword>
<feature type="region of interest" description="Disordered" evidence="1">
    <location>
        <begin position="45"/>
        <end position="67"/>
    </location>
</feature>
<evidence type="ECO:0000256" key="1">
    <source>
        <dbReference type="SAM" id="MobiDB-lite"/>
    </source>
</evidence>
<evidence type="ECO:0000313" key="3">
    <source>
        <dbReference type="Proteomes" id="UP001189429"/>
    </source>
</evidence>
<gene>
    <name evidence="2" type="ORF">PCOR1329_LOCUS69681</name>
</gene>
<protein>
    <submittedName>
        <fullName evidence="2">Uncharacterized protein</fullName>
    </submittedName>
</protein>
<name>A0ABN9WQN3_9DINO</name>
<reference evidence="2" key="1">
    <citation type="submission" date="2023-10" db="EMBL/GenBank/DDBJ databases">
        <authorList>
            <person name="Chen Y."/>
            <person name="Shah S."/>
            <person name="Dougan E. K."/>
            <person name="Thang M."/>
            <person name="Chan C."/>
        </authorList>
    </citation>
    <scope>NUCLEOTIDE SEQUENCE [LARGE SCALE GENOMIC DNA]</scope>
</reference>
<organism evidence="2 3">
    <name type="scientific">Prorocentrum cordatum</name>
    <dbReference type="NCBI Taxonomy" id="2364126"/>
    <lineage>
        <taxon>Eukaryota</taxon>
        <taxon>Sar</taxon>
        <taxon>Alveolata</taxon>
        <taxon>Dinophyceae</taxon>
        <taxon>Prorocentrales</taxon>
        <taxon>Prorocentraceae</taxon>
        <taxon>Prorocentrum</taxon>
    </lineage>
</organism>
<evidence type="ECO:0000313" key="2">
    <source>
        <dbReference type="EMBL" id="CAK0889019.1"/>
    </source>
</evidence>
<accession>A0ABN9WQN3</accession>